<dbReference type="Proteomes" id="UP000237839">
    <property type="component" value="Unassembled WGS sequence"/>
</dbReference>
<dbReference type="OrthoDB" id="5422561at2"/>
<dbReference type="AlphaFoldDB" id="A0A2S9H307"/>
<keyword evidence="2" id="KW-1185">Reference proteome</keyword>
<accession>A0A2S9H307</accession>
<dbReference type="Pfam" id="PF11903">
    <property type="entry name" value="ParD_like"/>
    <property type="match status" value="1"/>
</dbReference>
<dbReference type="EMBL" id="PUGF01000003">
    <property type="protein sequence ID" value="PRC94364.1"/>
    <property type="molecule type" value="Genomic_DNA"/>
</dbReference>
<name>A0A2S9H307_9BURK</name>
<comment type="caution">
    <text evidence="1">The sequence shown here is derived from an EMBL/GenBank/DDBJ whole genome shotgun (WGS) entry which is preliminary data.</text>
</comment>
<dbReference type="InterPro" id="IPR021831">
    <property type="entry name" value="ParD-like"/>
</dbReference>
<reference evidence="1 2" key="1">
    <citation type="submission" date="2018-02" db="EMBL/GenBank/DDBJ databases">
        <title>Solimicrobium silvestre gen. nov., sp. nov., isolated from alpine forest soil.</title>
        <authorList>
            <person name="Margesin R."/>
            <person name="Albuquerque L."/>
            <person name="Zhang D.-C."/>
            <person name="Froufe H.J.C."/>
            <person name="Severino R."/>
            <person name="Roxo I."/>
            <person name="Egas C."/>
            <person name="Da Costa M.S."/>
        </authorList>
    </citation>
    <scope>NUCLEOTIDE SEQUENCE [LARGE SCALE GENOMIC DNA]</scope>
    <source>
        <strain evidence="1 2">S20-91</strain>
    </source>
</reference>
<evidence type="ECO:0008006" key="3">
    <source>
        <dbReference type="Google" id="ProtNLM"/>
    </source>
</evidence>
<organism evidence="1 2">
    <name type="scientific">Solimicrobium silvestre</name>
    <dbReference type="NCBI Taxonomy" id="2099400"/>
    <lineage>
        <taxon>Bacteria</taxon>
        <taxon>Pseudomonadati</taxon>
        <taxon>Pseudomonadota</taxon>
        <taxon>Betaproteobacteria</taxon>
        <taxon>Burkholderiales</taxon>
        <taxon>Oxalobacteraceae</taxon>
        <taxon>Solimicrobium</taxon>
    </lineage>
</organism>
<protein>
    <recommendedName>
        <fullName evidence="3">ParD-like antitoxin of type II toxin-antitoxin system</fullName>
    </recommendedName>
</protein>
<gene>
    <name evidence="1" type="ORF">S2091_0985</name>
</gene>
<evidence type="ECO:0000313" key="2">
    <source>
        <dbReference type="Proteomes" id="UP000237839"/>
    </source>
</evidence>
<sequence length="73" mass="8116">MSKTMKISESLIEIAKPYAEAQHRSVPKQIEHWARLGKAAEENPELSIVFIQNSILALAEEKAGMATPYSFGE</sequence>
<evidence type="ECO:0000313" key="1">
    <source>
        <dbReference type="EMBL" id="PRC94364.1"/>
    </source>
</evidence>
<proteinExistence type="predicted"/>